<reference evidence="2 3" key="1">
    <citation type="journal article" date="2013" name="Biodegradation">
        <title>Quantitative proteomic analysis of ibuprofen-degrading Patulibacter sp. strain I11.</title>
        <authorList>
            <person name="Almeida B."/>
            <person name="Kjeldal H."/>
            <person name="Lolas I."/>
            <person name="Knudsen A.D."/>
            <person name="Carvalho G."/>
            <person name="Nielsen K.L."/>
            <person name="Barreto Crespo M.T."/>
            <person name="Stensballe A."/>
            <person name="Nielsen J.L."/>
        </authorList>
    </citation>
    <scope>NUCLEOTIDE SEQUENCE [LARGE SCALE GENOMIC DNA]</scope>
    <source>
        <strain evidence="2 3">I11</strain>
    </source>
</reference>
<accession>H0EAV0</accession>
<dbReference type="Gene3D" id="3.60.15.10">
    <property type="entry name" value="Ribonuclease Z/Hydroxyacylglutathione hydrolase-like"/>
    <property type="match status" value="1"/>
</dbReference>
<comment type="caution">
    <text evidence="2">The sequence shown here is derived from an EMBL/GenBank/DDBJ whole genome shotgun (WGS) entry which is preliminary data.</text>
</comment>
<proteinExistence type="predicted"/>
<feature type="domain" description="Metallo-beta-lactamase" evidence="1">
    <location>
        <begin position="24"/>
        <end position="219"/>
    </location>
</feature>
<evidence type="ECO:0000313" key="3">
    <source>
        <dbReference type="Proteomes" id="UP000005143"/>
    </source>
</evidence>
<dbReference type="RefSeq" id="WP_007578512.1">
    <property type="nucleotide sequence ID" value="NZ_AGUD01000299.1"/>
</dbReference>
<sequence>MSKTPTLEPIADGVSLLRGGFGGAMNVVLIDEPDGSGVTVFDAGEKRMAQAIAAAGAARGGIKRIVLGHADNDHRGAAPHVDAPVYCHRLEVAAAEAGGHRDYWRMNELPLPVNLLHRTLMRISWEGGPTPIAGTVAEGDDVAGFRVVDLPGHAPGLIGLFRERDRVALVSDCIYMTSMYGKPQPPAVPLDPYNQDSDRARASIAKLADLEPAIVVPGHLGPLTGPDVVPALRRAAAG</sequence>
<evidence type="ECO:0000313" key="2">
    <source>
        <dbReference type="EMBL" id="EHN09168.1"/>
    </source>
</evidence>
<dbReference type="PANTHER" id="PTHR42951">
    <property type="entry name" value="METALLO-BETA-LACTAMASE DOMAIN-CONTAINING"/>
    <property type="match status" value="1"/>
</dbReference>
<dbReference type="InterPro" id="IPR001279">
    <property type="entry name" value="Metallo-B-lactamas"/>
</dbReference>
<dbReference type="Proteomes" id="UP000005143">
    <property type="component" value="Unassembled WGS sequence"/>
</dbReference>
<evidence type="ECO:0000259" key="1">
    <source>
        <dbReference type="SMART" id="SM00849"/>
    </source>
</evidence>
<keyword evidence="3" id="KW-1185">Reference proteome</keyword>
<name>H0EAV0_9ACTN</name>
<dbReference type="InterPro" id="IPR050855">
    <property type="entry name" value="NDM-1-like"/>
</dbReference>
<dbReference type="Pfam" id="PF00753">
    <property type="entry name" value="Lactamase_B"/>
    <property type="match status" value="1"/>
</dbReference>
<dbReference type="SMART" id="SM00849">
    <property type="entry name" value="Lactamase_B"/>
    <property type="match status" value="1"/>
</dbReference>
<dbReference type="AlphaFoldDB" id="H0EAV0"/>
<dbReference type="InterPro" id="IPR036866">
    <property type="entry name" value="RibonucZ/Hydroxyglut_hydro"/>
</dbReference>
<gene>
    <name evidence="2" type="ORF">PAI11_39750</name>
</gene>
<dbReference type="OrthoDB" id="2971563at2"/>
<dbReference type="PANTHER" id="PTHR42951:SF17">
    <property type="entry name" value="METALLO-BETA-LACTAMASE DOMAIN-CONTAINING PROTEIN"/>
    <property type="match status" value="1"/>
</dbReference>
<dbReference type="SUPFAM" id="SSF56281">
    <property type="entry name" value="Metallo-hydrolase/oxidoreductase"/>
    <property type="match status" value="1"/>
</dbReference>
<protein>
    <submittedName>
        <fullName evidence="2">Beta-lactamase domain protein</fullName>
    </submittedName>
</protein>
<dbReference type="EMBL" id="AGUD01000299">
    <property type="protein sequence ID" value="EHN09168.1"/>
    <property type="molecule type" value="Genomic_DNA"/>
</dbReference>
<organism evidence="2 3">
    <name type="scientific">Patulibacter medicamentivorans</name>
    <dbReference type="NCBI Taxonomy" id="1097667"/>
    <lineage>
        <taxon>Bacteria</taxon>
        <taxon>Bacillati</taxon>
        <taxon>Actinomycetota</taxon>
        <taxon>Thermoleophilia</taxon>
        <taxon>Solirubrobacterales</taxon>
        <taxon>Patulibacteraceae</taxon>
        <taxon>Patulibacter</taxon>
    </lineage>
</organism>